<proteinExistence type="predicted"/>
<comment type="caution">
    <text evidence="1">The sequence shown here is derived from an EMBL/GenBank/DDBJ whole genome shotgun (WGS) entry which is preliminary data.</text>
</comment>
<sequence length="93" mass="10279">MNSRLKKQAEALAALNAEDRARLDRLAALAQLAADEIWPEVWQYGFDGAEESVQADLASEEYFKANPGIDNIDVMQKARVLVAAYGKPKRQTG</sequence>
<evidence type="ECO:0000313" key="1">
    <source>
        <dbReference type="EMBL" id="MYM81424.1"/>
    </source>
</evidence>
<evidence type="ECO:0000313" key="2">
    <source>
        <dbReference type="Proteomes" id="UP000474565"/>
    </source>
</evidence>
<organism evidence="1 2">
    <name type="scientific">Duganella lactea</name>
    <dbReference type="NCBI Taxonomy" id="2692173"/>
    <lineage>
        <taxon>Bacteria</taxon>
        <taxon>Pseudomonadati</taxon>
        <taxon>Pseudomonadota</taxon>
        <taxon>Betaproteobacteria</taxon>
        <taxon>Burkholderiales</taxon>
        <taxon>Oxalobacteraceae</taxon>
        <taxon>Telluria group</taxon>
        <taxon>Duganella</taxon>
    </lineage>
</organism>
<dbReference type="EMBL" id="WWCP01000003">
    <property type="protein sequence ID" value="MYM81424.1"/>
    <property type="molecule type" value="Genomic_DNA"/>
</dbReference>
<gene>
    <name evidence="1" type="ORF">GTP44_05555</name>
</gene>
<protein>
    <submittedName>
        <fullName evidence="1">Uncharacterized protein</fullName>
    </submittedName>
</protein>
<reference evidence="1 2" key="1">
    <citation type="submission" date="2019-12" db="EMBL/GenBank/DDBJ databases">
        <title>Novel species isolated from a subtropical stream in China.</title>
        <authorList>
            <person name="Lu H."/>
        </authorList>
    </citation>
    <scope>NUCLEOTIDE SEQUENCE [LARGE SCALE GENOMIC DNA]</scope>
    <source>
        <strain evidence="1 2">FT50W</strain>
    </source>
</reference>
<dbReference type="RefSeq" id="WP_161018645.1">
    <property type="nucleotide sequence ID" value="NZ_WWCP01000003.1"/>
</dbReference>
<dbReference type="AlphaFoldDB" id="A0A6L8MFX4"/>
<dbReference type="Proteomes" id="UP000474565">
    <property type="component" value="Unassembled WGS sequence"/>
</dbReference>
<name>A0A6L8MFX4_9BURK</name>
<accession>A0A6L8MFX4</accession>